<evidence type="ECO:0000256" key="3">
    <source>
        <dbReference type="ARBA" id="ARBA00012438"/>
    </source>
</evidence>
<evidence type="ECO:0000256" key="4">
    <source>
        <dbReference type="ARBA" id="ARBA00022553"/>
    </source>
</evidence>
<dbReference type="eggNOG" id="COG0642">
    <property type="taxonomic scope" value="Bacteria"/>
</dbReference>
<feature type="domain" description="Histidine kinase" evidence="14">
    <location>
        <begin position="230"/>
        <end position="441"/>
    </location>
</feature>
<dbReference type="EC" id="2.7.13.3" evidence="3"/>
<dbReference type="Proteomes" id="UP000029989">
    <property type="component" value="Unassembled WGS sequence"/>
</dbReference>
<feature type="transmembrane region" description="Helical" evidence="13">
    <location>
        <begin position="146"/>
        <end position="169"/>
    </location>
</feature>
<name>A0A0A0F506_9GAMM</name>
<dbReference type="SMART" id="SM00388">
    <property type="entry name" value="HisKA"/>
    <property type="match status" value="1"/>
</dbReference>
<dbReference type="PANTHER" id="PTHR45436:SF14">
    <property type="entry name" value="SENSOR PROTEIN QSEC"/>
    <property type="match status" value="1"/>
</dbReference>
<evidence type="ECO:0000259" key="14">
    <source>
        <dbReference type="PROSITE" id="PS50109"/>
    </source>
</evidence>
<dbReference type="GO" id="GO:0005524">
    <property type="term" value="F:ATP binding"/>
    <property type="evidence" value="ECO:0007669"/>
    <property type="project" value="UniProtKB-KW"/>
</dbReference>
<dbReference type="CDD" id="cd00075">
    <property type="entry name" value="HATPase"/>
    <property type="match status" value="1"/>
</dbReference>
<dbReference type="Gene3D" id="3.30.565.10">
    <property type="entry name" value="Histidine kinase-like ATPase, C-terminal domain"/>
    <property type="match status" value="1"/>
</dbReference>
<evidence type="ECO:0000256" key="13">
    <source>
        <dbReference type="SAM" id="Phobius"/>
    </source>
</evidence>
<keyword evidence="11" id="KW-0902">Two-component regulatory system</keyword>
<evidence type="ECO:0000313" key="17">
    <source>
        <dbReference type="Proteomes" id="UP000029989"/>
    </source>
</evidence>
<dbReference type="InterPro" id="IPR004358">
    <property type="entry name" value="Sig_transdc_His_kin-like_C"/>
</dbReference>
<dbReference type="InterPro" id="IPR050428">
    <property type="entry name" value="TCS_sensor_his_kinase"/>
</dbReference>
<dbReference type="SUPFAM" id="SSF47384">
    <property type="entry name" value="Homodimeric domain of signal transducing histidine kinase"/>
    <property type="match status" value="1"/>
</dbReference>
<dbReference type="GO" id="GO:0005886">
    <property type="term" value="C:plasma membrane"/>
    <property type="evidence" value="ECO:0007669"/>
    <property type="project" value="TreeGrafter"/>
</dbReference>
<sequence length="442" mass="46535">MSLRLRLVLTIGIALAVLWSVAAAWMLRDLDRNLQHTLDDRLAMSARMVSGLLAQGALVGASPVAAADAVTVAGSRGMACQIRSLRGEVIATTQGASSALMATDAPGYRTREIEGTAWRTYTLEANGYSITTADSLGERAELSRQIALAAGLPFLIAAVGGLLALWLGAGRALAPLDRLRRTLAQRQPDADEPLDAQPMPGELRPLVESLNHLLQRVSDAVSRERSFTNHAAHELRTPLTAIDTHLQVARLTGGEDSRRALADAGEGVQRMRATLDQLLMLARVEGRLPFDDGQWITAAQVVEQAVAASSPAANGRVVVVAGSGSQAVPAVPPALSVAALRNLVDNALRYSPPGSAVDLVADADATTVRFRLTDRGAGLEPDEYRQATQRFWRGRATGSAGGSGLGLTIVEAIAERHGGYVVLRPGDGGGTVAELVLPRQDG</sequence>
<evidence type="ECO:0000256" key="9">
    <source>
        <dbReference type="ARBA" id="ARBA00022840"/>
    </source>
</evidence>
<dbReference type="EMBL" id="AVPT01000013">
    <property type="protein sequence ID" value="KGM56447.1"/>
    <property type="molecule type" value="Genomic_DNA"/>
</dbReference>
<keyword evidence="7" id="KW-0547">Nucleotide-binding</keyword>
<feature type="domain" description="HAMP" evidence="15">
    <location>
        <begin position="170"/>
        <end position="222"/>
    </location>
</feature>
<keyword evidence="5" id="KW-0808">Transferase</keyword>
<organism evidence="16 17">
    <name type="scientific">Lysobacter arseniciresistens ZS79</name>
    <dbReference type="NCBI Taxonomy" id="913325"/>
    <lineage>
        <taxon>Bacteria</taxon>
        <taxon>Pseudomonadati</taxon>
        <taxon>Pseudomonadota</taxon>
        <taxon>Gammaproteobacteria</taxon>
        <taxon>Lysobacterales</taxon>
        <taxon>Lysobacteraceae</taxon>
        <taxon>Novilysobacter</taxon>
    </lineage>
</organism>
<keyword evidence="4" id="KW-0597">Phosphoprotein</keyword>
<comment type="catalytic activity">
    <reaction evidence="1">
        <text>ATP + protein L-histidine = ADP + protein N-phospho-L-histidine.</text>
        <dbReference type="EC" id="2.7.13.3"/>
    </reaction>
</comment>
<protein>
    <recommendedName>
        <fullName evidence="3">histidine kinase</fullName>
        <ecNumber evidence="3">2.7.13.3</ecNumber>
    </recommendedName>
</protein>
<dbReference type="SUPFAM" id="SSF55874">
    <property type="entry name" value="ATPase domain of HSP90 chaperone/DNA topoisomerase II/histidine kinase"/>
    <property type="match status" value="1"/>
</dbReference>
<keyword evidence="9" id="KW-0067">ATP-binding</keyword>
<evidence type="ECO:0000259" key="15">
    <source>
        <dbReference type="PROSITE" id="PS50885"/>
    </source>
</evidence>
<comment type="caution">
    <text evidence="16">The sequence shown here is derived from an EMBL/GenBank/DDBJ whole genome shotgun (WGS) entry which is preliminary data.</text>
</comment>
<gene>
    <name evidence="16" type="ORF">N799_04245</name>
</gene>
<dbReference type="InterPro" id="IPR003661">
    <property type="entry name" value="HisK_dim/P_dom"/>
</dbReference>
<evidence type="ECO:0000313" key="16">
    <source>
        <dbReference type="EMBL" id="KGM56447.1"/>
    </source>
</evidence>
<dbReference type="InterPro" id="IPR005467">
    <property type="entry name" value="His_kinase_dom"/>
</dbReference>
<dbReference type="InterPro" id="IPR036890">
    <property type="entry name" value="HATPase_C_sf"/>
</dbReference>
<keyword evidence="17" id="KW-1185">Reference proteome</keyword>
<reference evidence="16 17" key="1">
    <citation type="journal article" date="2015" name="Stand. Genomic Sci.">
        <title>Genomic information of the arsenic-resistant bacterium Lysobacter arseniciresistens type strain ZS79(T) and comparison of Lysobacter draft genomes.</title>
        <authorList>
            <person name="Liu L."/>
            <person name="Zhang S."/>
            <person name="Luo M."/>
            <person name="Wang G."/>
        </authorList>
    </citation>
    <scope>NUCLEOTIDE SEQUENCE [LARGE SCALE GENOMIC DNA]</scope>
    <source>
        <strain evidence="16 17">ZS79</strain>
    </source>
</reference>
<dbReference type="PRINTS" id="PR00344">
    <property type="entry name" value="BCTRLSENSOR"/>
</dbReference>
<proteinExistence type="predicted"/>
<evidence type="ECO:0000256" key="1">
    <source>
        <dbReference type="ARBA" id="ARBA00000085"/>
    </source>
</evidence>
<dbReference type="PROSITE" id="PS50109">
    <property type="entry name" value="HIS_KIN"/>
    <property type="match status" value="1"/>
</dbReference>
<dbReference type="Pfam" id="PF08521">
    <property type="entry name" value="2CSK_N"/>
    <property type="match status" value="1"/>
</dbReference>
<dbReference type="PANTHER" id="PTHR45436">
    <property type="entry name" value="SENSOR HISTIDINE KINASE YKOH"/>
    <property type="match status" value="1"/>
</dbReference>
<evidence type="ECO:0000256" key="7">
    <source>
        <dbReference type="ARBA" id="ARBA00022741"/>
    </source>
</evidence>
<dbReference type="Pfam" id="PF02518">
    <property type="entry name" value="HATPase_c"/>
    <property type="match status" value="1"/>
</dbReference>
<dbReference type="Gene3D" id="1.10.287.130">
    <property type="match status" value="1"/>
</dbReference>
<dbReference type="AlphaFoldDB" id="A0A0A0F506"/>
<evidence type="ECO:0000256" key="2">
    <source>
        <dbReference type="ARBA" id="ARBA00004141"/>
    </source>
</evidence>
<accession>A0A0A0F506</accession>
<dbReference type="OrthoDB" id="9804645at2"/>
<keyword evidence="8" id="KW-0418">Kinase</keyword>
<evidence type="ECO:0000256" key="11">
    <source>
        <dbReference type="ARBA" id="ARBA00023012"/>
    </source>
</evidence>
<evidence type="ECO:0000256" key="8">
    <source>
        <dbReference type="ARBA" id="ARBA00022777"/>
    </source>
</evidence>
<dbReference type="Pfam" id="PF00512">
    <property type="entry name" value="HisKA"/>
    <property type="match status" value="1"/>
</dbReference>
<keyword evidence="6 13" id="KW-0812">Transmembrane</keyword>
<dbReference type="STRING" id="913325.N799_04245"/>
<evidence type="ECO:0000256" key="10">
    <source>
        <dbReference type="ARBA" id="ARBA00022989"/>
    </source>
</evidence>
<dbReference type="RefSeq" id="WP_036210689.1">
    <property type="nucleotide sequence ID" value="NZ_AVPT01000013.1"/>
</dbReference>
<comment type="subcellular location">
    <subcellularLocation>
        <location evidence="2">Membrane</location>
        <topology evidence="2">Multi-pass membrane protein</topology>
    </subcellularLocation>
</comment>
<evidence type="ECO:0000256" key="12">
    <source>
        <dbReference type="ARBA" id="ARBA00023136"/>
    </source>
</evidence>
<dbReference type="InterPro" id="IPR036097">
    <property type="entry name" value="HisK_dim/P_sf"/>
</dbReference>
<dbReference type="InterPro" id="IPR013727">
    <property type="entry name" value="2CSK_N"/>
</dbReference>
<keyword evidence="10 13" id="KW-1133">Transmembrane helix</keyword>
<keyword evidence="12 13" id="KW-0472">Membrane</keyword>
<dbReference type="InterPro" id="IPR003594">
    <property type="entry name" value="HATPase_dom"/>
</dbReference>
<dbReference type="InterPro" id="IPR003660">
    <property type="entry name" value="HAMP_dom"/>
</dbReference>
<dbReference type="GO" id="GO:0000155">
    <property type="term" value="F:phosphorelay sensor kinase activity"/>
    <property type="evidence" value="ECO:0007669"/>
    <property type="project" value="InterPro"/>
</dbReference>
<evidence type="ECO:0000256" key="6">
    <source>
        <dbReference type="ARBA" id="ARBA00022692"/>
    </source>
</evidence>
<dbReference type="SMART" id="SM00387">
    <property type="entry name" value="HATPase_c"/>
    <property type="match status" value="1"/>
</dbReference>
<dbReference type="PROSITE" id="PS50885">
    <property type="entry name" value="HAMP"/>
    <property type="match status" value="1"/>
</dbReference>
<dbReference type="CDD" id="cd00082">
    <property type="entry name" value="HisKA"/>
    <property type="match status" value="1"/>
</dbReference>
<evidence type="ECO:0000256" key="5">
    <source>
        <dbReference type="ARBA" id="ARBA00022679"/>
    </source>
</evidence>